<dbReference type="InterPro" id="IPR036904">
    <property type="entry name" value="NblA_sf"/>
</dbReference>
<sequence>MSQTNNLSLEQQFQIILYRKKISLLSKLKSKQYLEIILRYMLIKDNIIKFLIKNKKF</sequence>
<organism evidence="3">
    <name type="scientific">Lympha mucosa</name>
    <dbReference type="NCBI Taxonomy" id="2045360"/>
    <lineage>
        <taxon>Eukaryota</taxon>
        <taxon>Rhodophyta</taxon>
        <taxon>Florideophyceae</taxon>
        <taxon>Nemaliophycidae</taxon>
        <taxon>Batrachospermales</taxon>
        <taxon>Batrachospermaceae</taxon>
        <taxon>Lympha</taxon>
    </lineage>
</organism>
<dbReference type="SUPFAM" id="SSF109859">
    <property type="entry name" value="NblA-like"/>
    <property type="match status" value="1"/>
</dbReference>
<proteinExistence type="inferred from homology"/>
<dbReference type="Pfam" id="PF04485">
    <property type="entry name" value="NblA"/>
    <property type="match status" value="1"/>
</dbReference>
<keyword evidence="3" id="KW-0934">Plastid</keyword>
<dbReference type="EMBL" id="MN509464">
    <property type="protein sequence ID" value="QHO64207.1"/>
    <property type="molecule type" value="Genomic_DNA"/>
</dbReference>
<reference evidence="3" key="1">
    <citation type="journal article" date="2020" name="J. Phycol.">
        <title>Relative expression analysis of light-harvesting genes in the freshwater alga Lympha mucosa (Batrachospermales, Rhodophyta).</title>
        <authorList>
            <person name="Evans J.R."/>
            <person name="Vis M.L."/>
        </authorList>
    </citation>
    <scope>NUCLEOTIDE SEQUENCE</scope>
</reference>
<evidence type="ECO:0000313" key="3">
    <source>
        <dbReference type="EMBL" id="QHO64207.1"/>
    </source>
</evidence>
<evidence type="ECO:0000256" key="1">
    <source>
        <dbReference type="ARBA" id="ARBA00008091"/>
    </source>
</evidence>
<dbReference type="Gene3D" id="1.10.287.670">
    <property type="entry name" value="Phycobilisome degradation protein NblA"/>
    <property type="match status" value="1"/>
</dbReference>
<comment type="similarity">
    <text evidence="1">Belongs to the ycf18/nblA family.</text>
</comment>
<name>A0A6B9VR49_9FLOR</name>
<dbReference type="InterPro" id="IPR007574">
    <property type="entry name" value="NblA"/>
</dbReference>
<geneLocation type="plastid" evidence="3"/>
<protein>
    <recommendedName>
        <fullName evidence="2">Uncharacterized protein ycf18</fullName>
    </recommendedName>
</protein>
<dbReference type="AlphaFoldDB" id="A0A6B9VR49"/>
<evidence type="ECO:0000256" key="2">
    <source>
        <dbReference type="ARBA" id="ARBA00021553"/>
    </source>
</evidence>
<gene>
    <name evidence="3" type="primary">nblA</name>
</gene>
<accession>A0A6B9VR49</accession>